<name>A0A177D189_9PLEO</name>
<evidence type="ECO:0000256" key="1">
    <source>
        <dbReference type="SAM" id="MobiDB-lite"/>
    </source>
</evidence>
<organism evidence="2 3">
    <name type="scientific">Paraphaeosphaeria sporulosa</name>
    <dbReference type="NCBI Taxonomy" id="1460663"/>
    <lineage>
        <taxon>Eukaryota</taxon>
        <taxon>Fungi</taxon>
        <taxon>Dikarya</taxon>
        <taxon>Ascomycota</taxon>
        <taxon>Pezizomycotina</taxon>
        <taxon>Dothideomycetes</taxon>
        <taxon>Pleosporomycetidae</taxon>
        <taxon>Pleosporales</taxon>
        <taxon>Massarineae</taxon>
        <taxon>Didymosphaeriaceae</taxon>
        <taxon>Paraphaeosphaeria</taxon>
    </lineage>
</organism>
<dbReference type="InParanoid" id="A0A177D189"/>
<feature type="region of interest" description="Disordered" evidence="1">
    <location>
        <begin position="63"/>
        <end position="88"/>
    </location>
</feature>
<protein>
    <submittedName>
        <fullName evidence="2">Uncharacterized protein</fullName>
    </submittedName>
</protein>
<feature type="compositionally biased region" description="Polar residues" evidence="1">
    <location>
        <begin position="149"/>
        <end position="159"/>
    </location>
</feature>
<accession>A0A177D189</accession>
<dbReference type="Proteomes" id="UP000077069">
    <property type="component" value="Unassembled WGS sequence"/>
</dbReference>
<keyword evidence="3" id="KW-1185">Reference proteome</keyword>
<feature type="region of interest" description="Disordered" evidence="1">
    <location>
        <begin position="136"/>
        <end position="177"/>
    </location>
</feature>
<dbReference type="GeneID" id="28768910"/>
<evidence type="ECO:0000313" key="2">
    <source>
        <dbReference type="EMBL" id="OAG12799.1"/>
    </source>
</evidence>
<dbReference type="EMBL" id="KV441548">
    <property type="protein sequence ID" value="OAG12799.1"/>
    <property type="molecule type" value="Genomic_DNA"/>
</dbReference>
<reference evidence="2 3" key="1">
    <citation type="submission" date="2016-05" db="EMBL/GenBank/DDBJ databases">
        <title>Comparative analysis of secretome profiles of manganese(II)-oxidizing ascomycete fungi.</title>
        <authorList>
            <consortium name="DOE Joint Genome Institute"/>
            <person name="Zeiner C.A."/>
            <person name="Purvine S.O."/>
            <person name="Zink E.M."/>
            <person name="Wu S."/>
            <person name="Pasa-Tolic L."/>
            <person name="Chaput D.L."/>
            <person name="Haridas S."/>
            <person name="Grigoriev I.V."/>
            <person name="Santelli C.M."/>
            <person name="Hansel C.M."/>
        </authorList>
    </citation>
    <scope>NUCLEOTIDE SEQUENCE [LARGE SCALE GENOMIC DNA]</scope>
    <source>
        <strain evidence="2 3">AP3s5-JAC2a</strain>
    </source>
</reference>
<dbReference type="AlphaFoldDB" id="A0A177D189"/>
<sequence length="177" mass="19685">MPTLLTLYCIRSISEHLTRQLPNLASSTSIEHAVIPWRFTYTTVLNNHLPCYAGYISLPKTSRQLQRTTHQQHRATQHSTTYQPKDLANQKISDTTMNPSQRSKTNQQATQAPVLEWSTNAATGARSVPEPDYCLGGSGKHSPVRSAVTGKNQQDSKNVSGVKMDNRASWYPGRSGF</sequence>
<proteinExistence type="predicted"/>
<dbReference type="RefSeq" id="XP_018043164.1">
    <property type="nucleotide sequence ID" value="XM_018185424.1"/>
</dbReference>
<gene>
    <name evidence="2" type="ORF">CC84DRAFT_160474</name>
</gene>
<evidence type="ECO:0000313" key="3">
    <source>
        <dbReference type="Proteomes" id="UP000077069"/>
    </source>
</evidence>